<protein>
    <submittedName>
        <fullName evidence="2">Uncharacterized protein</fullName>
    </submittedName>
</protein>
<evidence type="ECO:0000313" key="2">
    <source>
        <dbReference type="EMBL" id="RKF63548.1"/>
    </source>
</evidence>
<accession>A0A420I1I9</accession>
<evidence type="ECO:0000313" key="3">
    <source>
        <dbReference type="Proteomes" id="UP000285405"/>
    </source>
</evidence>
<sequence length="69" mass="7892">MVEQLTSSAMPRIPLVRQQPTVPFIPDEQWNNQLYEQEDRIFPQEISGFQSTSNDSDDSESTSSVESDE</sequence>
<comment type="caution">
    <text evidence="2">The sequence shown here is derived from an EMBL/GenBank/DDBJ whole genome shotgun (WGS) entry which is preliminary data.</text>
</comment>
<evidence type="ECO:0000256" key="1">
    <source>
        <dbReference type="SAM" id="MobiDB-lite"/>
    </source>
</evidence>
<feature type="compositionally biased region" description="Acidic residues" evidence="1">
    <location>
        <begin position="55"/>
        <end position="69"/>
    </location>
</feature>
<dbReference type="Proteomes" id="UP000285405">
    <property type="component" value="Unassembled WGS sequence"/>
</dbReference>
<gene>
    <name evidence="2" type="ORF">GcC1_138013</name>
</gene>
<dbReference type="EMBL" id="MCBR01013843">
    <property type="protein sequence ID" value="RKF63548.1"/>
    <property type="molecule type" value="Genomic_DNA"/>
</dbReference>
<name>A0A420I1I9_9PEZI</name>
<dbReference type="AlphaFoldDB" id="A0A420I1I9"/>
<feature type="region of interest" description="Disordered" evidence="1">
    <location>
        <begin position="42"/>
        <end position="69"/>
    </location>
</feature>
<reference evidence="2 3" key="1">
    <citation type="journal article" date="2018" name="BMC Genomics">
        <title>Comparative genome analyses reveal sequence features reflecting distinct modes of host-adaptation between dicot and monocot powdery mildew.</title>
        <authorList>
            <person name="Wu Y."/>
            <person name="Ma X."/>
            <person name="Pan Z."/>
            <person name="Kale S.D."/>
            <person name="Song Y."/>
            <person name="King H."/>
            <person name="Zhang Q."/>
            <person name="Presley C."/>
            <person name="Deng X."/>
            <person name="Wei C.I."/>
            <person name="Xiao S."/>
        </authorList>
    </citation>
    <scope>NUCLEOTIDE SEQUENCE [LARGE SCALE GENOMIC DNA]</scope>
    <source>
        <strain evidence="2">UCSC1</strain>
    </source>
</reference>
<proteinExistence type="predicted"/>
<organism evidence="2 3">
    <name type="scientific">Golovinomyces cichoracearum</name>
    <dbReference type="NCBI Taxonomy" id="62708"/>
    <lineage>
        <taxon>Eukaryota</taxon>
        <taxon>Fungi</taxon>
        <taxon>Dikarya</taxon>
        <taxon>Ascomycota</taxon>
        <taxon>Pezizomycotina</taxon>
        <taxon>Leotiomycetes</taxon>
        <taxon>Erysiphales</taxon>
        <taxon>Erysiphaceae</taxon>
        <taxon>Golovinomyces</taxon>
    </lineage>
</organism>